<dbReference type="InterPro" id="IPR004358">
    <property type="entry name" value="Sig_transdc_His_kin-like_C"/>
</dbReference>
<keyword evidence="5" id="KW-0808">Transferase</keyword>
<feature type="transmembrane region" description="Helical" evidence="11">
    <location>
        <begin position="152"/>
        <end position="175"/>
    </location>
</feature>
<dbReference type="PANTHER" id="PTHR45436">
    <property type="entry name" value="SENSOR HISTIDINE KINASE YKOH"/>
    <property type="match status" value="1"/>
</dbReference>
<evidence type="ECO:0000256" key="11">
    <source>
        <dbReference type="SAM" id="Phobius"/>
    </source>
</evidence>
<dbReference type="InterPro" id="IPR003660">
    <property type="entry name" value="HAMP_dom"/>
</dbReference>
<comment type="catalytic activity">
    <reaction evidence="1">
        <text>ATP + protein L-histidine = ADP + protein N-phospho-L-histidine.</text>
        <dbReference type="EC" id="2.7.13.3"/>
    </reaction>
</comment>
<dbReference type="Gene3D" id="3.30.565.10">
    <property type="entry name" value="Histidine kinase-like ATPase, C-terminal domain"/>
    <property type="match status" value="1"/>
</dbReference>
<dbReference type="RefSeq" id="WP_078791565.1">
    <property type="nucleotide sequence ID" value="NZ_FUWR01000033.1"/>
</dbReference>
<dbReference type="InterPro" id="IPR036890">
    <property type="entry name" value="HATPase_C_sf"/>
</dbReference>
<keyword evidence="9" id="KW-0902">Two-component regulatory system</keyword>
<dbReference type="PANTHER" id="PTHR45436:SF15">
    <property type="entry name" value="SENSOR HISTIDINE KINASE CUSS"/>
    <property type="match status" value="1"/>
</dbReference>
<dbReference type="InterPro" id="IPR003594">
    <property type="entry name" value="HATPase_dom"/>
</dbReference>
<dbReference type="PROSITE" id="PS50885">
    <property type="entry name" value="HAMP"/>
    <property type="match status" value="1"/>
</dbReference>
<dbReference type="EC" id="2.7.13.3" evidence="3"/>
<dbReference type="InterPro" id="IPR005467">
    <property type="entry name" value="His_kinase_dom"/>
</dbReference>
<evidence type="ECO:0000256" key="2">
    <source>
        <dbReference type="ARBA" id="ARBA00004141"/>
    </source>
</evidence>
<keyword evidence="4" id="KW-0597">Phosphoprotein</keyword>
<keyword evidence="7 14" id="KW-0418">Kinase</keyword>
<feature type="domain" description="Histidine kinase" evidence="12">
    <location>
        <begin position="237"/>
        <end position="452"/>
    </location>
</feature>
<evidence type="ECO:0000259" key="12">
    <source>
        <dbReference type="PROSITE" id="PS50109"/>
    </source>
</evidence>
<evidence type="ECO:0000256" key="1">
    <source>
        <dbReference type="ARBA" id="ARBA00000085"/>
    </source>
</evidence>
<evidence type="ECO:0000256" key="10">
    <source>
        <dbReference type="ARBA" id="ARBA00023136"/>
    </source>
</evidence>
<dbReference type="Proteomes" id="UP000190102">
    <property type="component" value="Unassembled WGS sequence"/>
</dbReference>
<dbReference type="PROSITE" id="PS50109">
    <property type="entry name" value="HIS_KIN"/>
    <property type="match status" value="1"/>
</dbReference>
<dbReference type="AlphaFoldDB" id="A0A1T4S7V8"/>
<dbReference type="SUPFAM" id="SSF55874">
    <property type="entry name" value="ATPase domain of HSP90 chaperone/DNA topoisomerase II/histidine kinase"/>
    <property type="match status" value="1"/>
</dbReference>
<dbReference type="Gene3D" id="1.10.287.130">
    <property type="match status" value="1"/>
</dbReference>
<evidence type="ECO:0000256" key="8">
    <source>
        <dbReference type="ARBA" id="ARBA00022989"/>
    </source>
</evidence>
<sequence length="455" mass="50122">MLRLSNLRIRFTLLYGAALIATVLIFSIGIYVFVQRMLISQINNHLHKDLATVSGYLLHDQAGLLKLASMGPVHIFRVRDGNRDLVASEQWKNSELTGLLDGGDFAAQPKSITTPSRRLYRVQSQLFPLGEKLYQVVVAHEESNYQRTLNTLALIILLAFPVSVALSLVVGYLIAGRVLSPITTITAKAQEISAENLSARLPVNNEENEFATLATVFNLTFSRLEESFERLRCFTADASHELRTPLTAIRSIGETALQQQDISPECRETIGSMLEETDRLAQTVESLLLLSRADGSALHKEPAELGNLLADVIEFLSVLAEEKQQEISFERLTSLHLSADACMLRRAFLNLVDNAIKYSPEQTTITVKLFREADGSTVVEVGDNGSGIPDAEKEKVFDRFYRLDNGRSREKGGAGLGLSITKAAIEAHDGLVTILDNPVGGALFRVVFPSPKQDS</sequence>
<dbReference type="PRINTS" id="PR00344">
    <property type="entry name" value="BCTRLSENSOR"/>
</dbReference>
<name>A0A1T4S7V8_9BACT</name>
<dbReference type="FunFam" id="3.30.565.10:FF:000006">
    <property type="entry name" value="Sensor histidine kinase WalK"/>
    <property type="match status" value="1"/>
</dbReference>
<gene>
    <name evidence="14" type="ORF">SAMN02745119_03318</name>
</gene>
<feature type="transmembrane region" description="Helical" evidence="11">
    <location>
        <begin position="12"/>
        <end position="34"/>
    </location>
</feature>
<dbReference type="OrthoDB" id="9813151at2"/>
<evidence type="ECO:0000313" key="14">
    <source>
        <dbReference type="EMBL" id="SKA24334.1"/>
    </source>
</evidence>
<keyword evidence="8 11" id="KW-1133">Transmembrane helix</keyword>
<dbReference type="InterPro" id="IPR036097">
    <property type="entry name" value="HisK_dim/P_sf"/>
</dbReference>
<dbReference type="Pfam" id="PF02518">
    <property type="entry name" value="HATPase_c"/>
    <property type="match status" value="1"/>
</dbReference>
<dbReference type="InterPro" id="IPR050428">
    <property type="entry name" value="TCS_sensor_his_kinase"/>
</dbReference>
<keyword evidence="10 11" id="KW-0472">Membrane</keyword>
<evidence type="ECO:0000256" key="7">
    <source>
        <dbReference type="ARBA" id="ARBA00022777"/>
    </source>
</evidence>
<dbReference type="SMART" id="SM00388">
    <property type="entry name" value="HisKA"/>
    <property type="match status" value="1"/>
</dbReference>
<dbReference type="SMART" id="SM00387">
    <property type="entry name" value="HATPase_c"/>
    <property type="match status" value="1"/>
</dbReference>
<dbReference type="SUPFAM" id="SSF47384">
    <property type="entry name" value="Homodimeric domain of signal transducing histidine kinase"/>
    <property type="match status" value="1"/>
</dbReference>
<dbReference type="CDD" id="cd00082">
    <property type="entry name" value="HisKA"/>
    <property type="match status" value="1"/>
</dbReference>
<dbReference type="GO" id="GO:0000155">
    <property type="term" value="F:phosphorelay sensor kinase activity"/>
    <property type="evidence" value="ECO:0007669"/>
    <property type="project" value="InterPro"/>
</dbReference>
<dbReference type="CDD" id="cd06225">
    <property type="entry name" value="HAMP"/>
    <property type="match status" value="1"/>
</dbReference>
<evidence type="ECO:0000259" key="13">
    <source>
        <dbReference type="PROSITE" id="PS50885"/>
    </source>
</evidence>
<evidence type="ECO:0000256" key="4">
    <source>
        <dbReference type="ARBA" id="ARBA00022553"/>
    </source>
</evidence>
<dbReference type="InterPro" id="IPR003661">
    <property type="entry name" value="HisK_dim/P_dom"/>
</dbReference>
<dbReference type="SMART" id="SM00304">
    <property type="entry name" value="HAMP"/>
    <property type="match status" value="1"/>
</dbReference>
<dbReference type="STRING" id="115783.SAMN02745119_03318"/>
<organism evidence="14 15">
    <name type="scientific">Trichlorobacter thiogenes</name>
    <dbReference type="NCBI Taxonomy" id="115783"/>
    <lineage>
        <taxon>Bacteria</taxon>
        <taxon>Pseudomonadati</taxon>
        <taxon>Thermodesulfobacteriota</taxon>
        <taxon>Desulfuromonadia</taxon>
        <taxon>Geobacterales</taxon>
        <taxon>Geobacteraceae</taxon>
        <taxon>Trichlorobacter</taxon>
    </lineage>
</organism>
<dbReference type="Gene3D" id="6.10.340.10">
    <property type="match status" value="1"/>
</dbReference>
<reference evidence="15" key="1">
    <citation type="submission" date="2017-02" db="EMBL/GenBank/DDBJ databases">
        <authorList>
            <person name="Varghese N."/>
            <person name="Submissions S."/>
        </authorList>
    </citation>
    <scope>NUCLEOTIDE SEQUENCE [LARGE SCALE GENOMIC DNA]</scope>
    <source>
        <strain evidence="15">ATCC BAA-34</strain>
    </source>
</reference>
<evidence type="ECO:0000256" key="6">
    <source>
        <dbReference type="ARBA" id="ARBA00022692"/>
    </source>
</evidence>
<keyword evidence="6 11" id="KW-0812">Transmembrane</keyword>
<dbReference type="Pfam" id="PF00512">
    <property type="entry name" value="HisKA"/>
    <property type="match status" value="1"/>
</dbReference>
<evidence type="ECO:0000256" key="9">
    <source>
        <dbReference type="ARBA" id="ARBA00023012"/>
    </source>
</evidence>
<dbReference type="Pfam" id="PF00672">
    <property type="entry name" value="HAMP"/>
    <property type="match status" value="1"/>
</dbReference>
<protein>
    <recommendedName>
        <fullName evidence="3">histidine kinase</fullName>
        <ecNumber evidence="3">2.7.13.3</ecNumber>
    </recommendedName>
</protein>
<evidence type="ECO:0000256" key="3">
    <source>
        <dbReference type="ARBA" id="ARBA00012438"/>
    </source>
</evidence>
<feature type="domain" description="HAMP" evidence="13">
    <location>
        <begin position="176"/>
        <end position="229"/>
    </location>
</feature>
<evidence type="ECO:0000256" key="5">
    <source>
        <dbReference type="ARBA" id="ARBA00022679"/>
    </source>
</evidence>
<dbReference type="EMBL" id="FUWR01000033">
    <property type="protein sequence ID" value="SKA24334.1"/>
    <property type="molecule type" value="Genomic_DNA"/>
</dbReference>
<comment type="subcellular location">
    <subcellularLocation>
        <location evidence="2">Membrane</location>
        <topology evidence="2">Multi-pass membrane protein</topology>
    </subcellularLocation>
</comment>
<proteinExistence type="predicted"/>
<evidence type="ECO:0000313" key="15">
    <source>
        <dbReference type="Proteomes" id="UP000190102"/>
    </source>
</evidence>
<keyword evidence="15" id="KW-1185">Reference proteome</keyword>
<dbReference type="GO" id="GO:0005886">
    <property type="term" value="C:plasma membrane"/>
    <property type="evidence" value="ECO:0007669"/>
    <property type="project" value="TreeGrafter"/>
</dbReference>
<dbReference type="SUPFAM" id="SSF158472">
    <property type="entry name" value="HAMP domain-like"/>
    <property type="match status" value="1"/>
</dbReference>
<dbReference type="CDD" id="cd00075">
    <property type="entry name" value="HATPase"/>
    <property type="match status" value="1"/>
</dbReference>
<accession>A0A1T4S7V8</accession>